<name>A0A7S8EAB9_9CHLR</name>
<evidence type="ECO:0000313" key="1">
    <source>
        <dbReference type="EMBL" id="QPC83286.1"/>
    </source>
</evidence>
<gene>
    <name evidence="1" type="ORF">G4Y79_02605</name>
</gene>
<dbReference type="RefSeq" id="WP_195171353.1">
    <property type="nucleotide sequence ID" value="NZ_CP062983.1"/>
</dbReference>
<accession>A0A7S8EAB9</accession>
<evidence type="ECO:0000313" key="2">
    <source>
        <dbReference type="Proteomes" id="UP000594468"/>
    </source>
</evidence>
<organism evidence="1 2">
    <name type="scientific">Phototrophicus methaneseepsis</name>
    <dbReference type="NCBI Taxonomy" id="2710758"/>
    <lineage>
        <taxon>Bacteria</taxon>
        <taxon>Bacillati</taxon>
        <taxon>Chloroflexota</taxon>
        <taxon>Candidatus Thermofontia</taxon>
        <taxon>Phototrophicales</taxon>
        <taxon>Phototrophicaceae</taxon>
        <taxon>Phototrophicus</taxon>
    </lineage>
</organism>
<proteinExistence type="predicted"/>
<keyword evidence="2" id="KW-1185">Reference proteome</keyword>
<evidence type="ECO:0008006" key="3">
    <source>
        <dbReference type="Google" id="ProtNLM"/>
    </source>
</evidence>
<reference evidence="1 2" key="1">
    <citation type="submission" date="2020-02" db="EMBL/GenBank/DDBJ databases">
        <authorList>
            <person name="Zheng R.K."/>
            <person name="Sun C.M."/>
        </authorList>
    </citation>
    <scope>NUCLEOTIDE SEQUENCE [LARGE SCALE GENOMIC DNA]</scope>
    <source>
        <strain evidence="2">rifampicinis</strain>
    </source>
</reference>
<dbReference type="EMBL" id="CP062983">
    <property type="protein sequence ID" value="QPC83286.1"/>
    <property type="molecule type" value="Genomic_DNA"/>
</dbReference>
<sequence>MPYQLTWQVDDKVLLLALRGTYTLEEAAEANRLILDKLKQSQSPLILLIDATKMNRPYNFSDLRSVQTYMDDHHLKHIYVAADDRLVKLAMMVIFNLSRAYLHVCRDVEQANVLLNKQLVNT</sequence>
<dbReference type="AlphaFoldDB" id="A0A7S8EAB9"/>
<dbReference type="KEGG" id="pmet:G4Y79_02605"/>
<protein>
    <recommendedName>
        <fullName evidence="3">STAS domain-containing protein</fullName>
    </recommendedName>
</protein>
<dbReference type="Proteomes" id="UP000594468">
    <property type="component" value="Chromosome"/>
</dbReference>